<dbReference type="InterPro" id="IPR011251">
    <property type="entry name" value="Luciferase-like_dom"/>
</dbReference>
<evidence type="ECO:0000256" key="3">
    <source>
        <dbReference type="ARBA" id="ARBA00023002"/>
    </source>
</evidence>
<proteinExistence type="predicted"/>
<dbReference type="PANTHER" id="PTHR42847">
    <property type="entry name" value="ALKANESULFONATE MONOOXYGENASE"/>
    <property type="match status" value="1"/>
</dbReference>
<organism evidence="6 7">
    <name type="scientific">Luedemannella flava</name>
    <dbReference type="NCBI Taxonomy" id="349316"/>
    <lineage>
        <taxon>Bacteria</taxon>
        <taxon>Bacillati</taxon>
        <taxon>Actinomycetota</taxon>
        <taxon>Actinomycetes</taxon>
        <taxon>Micromonosporales</taxon>
        <taxon>Micromonosporaceae</taxon>
        <taxon>Luedemannella</taxon>
    </lineage>
</organism>
<reference evidence="7" key="1">
    <citation type="journal article" date="2019" name="Int. J. Syst. Evol. Microbiol.">
        <title>The Global Catalogue of Microorganisms (GCM) 10K type strain sequencing project: providing services to taxonomists for standard genome sequencing and annotation.</title>
        <authorList>
            <consortium name="The Broad Institute Genomics Platform"/>
            <consortium name="The Broad Institute Genome Sequencing Center for Infectious Disease"/>
            <person name="Wu L."/>
            <person name="Ma J."/>
        </authorList>
    </citation>
    <scope>NUCLEOTIDE SEQUENCE [LARGE SCALE GENOMIC DNA]</scope>
    <source>
        <strain evidence="7">JCM 13250</strain>
    </source>
</reference>
<dbReference type="PANTHER" id="PTHR42847:SF4">
    <property type="entry name" value="ALKANESULFONATE MONOOXYGENASE-RELATED"/>
    <property type="match status" value="1"/>
</dbReference>
<dbReference type="InterPro" id="IPR050172">
    <property type="entry name" value="SsuD_RutA_monooxygenase"/>
</dbReference>
<evidence type="ECO:0000313" key="7">
    <source>
        <dbReference type="Proteomes" id="UP001500218"/>
    </source>
</evidence>
<keyword evidence="1" id="KW-0285">Flavoprotein</keyword>
<accession>A0ABP4YKA1</accession>
<comment type="caution">
    <text evidence="6">The sequence shown here is derived from an EMBL/GenBank/DDBJ whole genome shotgun (WGS) entry which is preliminary data.</text>
</comment>
<evidence type="ECO:0000256" key="2">
    <source>
        <dbReference type="ARBA" id="ARBA00022643"/>
    </source>
</evidence>
<keyword evidence="7" id="KW-1185">Reference proteome</keyword>
<dbReference type="Proteomes" id="UP001500218">
    <property type="component" value="Unassembled WGS sequence"/>
</dbReference>
<sequence>MWAEISGLALHAEELGLDSVWLCDHMLYAAPDGSRVDGMHEAWTILSALAAVTSRIELGQLVMCASFRNPALLAKMAVTADHVSGGRVTLGVGAGWHDPEYDAYGWPTDHKGGRFDEALRIIVPLLRGERVSLDGRFHVARDAALVPAPQRRVPVLVAGERPRMLRLVAEHADAWNAAWYGRPDDTLRRRVGTLDAALDKAGRDPVTLRRTVGVWVTDPWSAAEGAEPGKFTGSASELAALIDEYAMMGFDDLIFNTSPYSRRALDWIAEAVAVRRV</sequence>
<keyword evidence="3" id="KW-0560">Oxidoreductase</keyword>
<dbReference type="EMBL" id="BAAALT010000157">
    <property type="protein sequence ID" value="GAA1818793.1"/>
    <property type="molecule type" value="Genomic_DNA"/>
</dbReference>
<feature type="domain" description="Luciferase-like" evidence="5">
    <location>
        <begin position="2"/>
        <end position="214"/>
    </location>
</feature>
<dbReference type="SUPFAM" id="SSF51679">
    <property type="entry name" value="Bacterial luciferase-like"/>
    <property type="match status" value="1"/>
</dbReference>
<gene>
    <name evidence="6" type="ORF">GCM10009682_44400</name>
</gene>
<evidence type="ECO:0000313" key="6">
    <source>
        <dbReference type="EMBL" id="GAA1818793.1"/>
    </source>
</evidence>
<evidence type="ECO:0000256" key="4">
    <source>
        <dbReference type="ARBA" id="ARBA00023033"/>
    </source>
</evidence>
<protein>
    <submittedName>
        <fullName evidence="6">LLM class flavin-dependent oxidoreductase</fullName>
    </submittedName>
</protein>
<dbReference type="Gene3D" id="3.20.20.30">
    <property type="entry name" value="Luciferase-like domain"/>
    <property type="match status" value="1"/>
</dbReference>
<keyword evidence="2" id="KW-0288">FMN</keyword>
<evidence type="ECO:0000259" key="5">
    <source>
        <dbReference type="Pfam" id="PF00296"/>
    </source>
</evidence>
<evidence type="ECO:0000256" key="1">
    <source>
        <dbReference type="ARBA" id="ARBA00022630"/>
    </source>
</evidence>
<dbReference type="Pfam" id="PF00296">
    <property type="entry name" value="Bac_luciferase"/>
    <property type="match status" value="1"/>
</dbReference>
<name>A0ABP4YKA1_9ACTN</name>
<keyword evidence="4" id="KW-0503">Monooxygenase</keyword>
<dbReference type="InterPro" id="IPR036661">
    <property type="entry name" value="Luciferase-like_sf"/>
</dbReference>